<organism evidence="2 3">
    <name type="scientific">Ilyodon furcidens</name>
    <name type="common">goldbreast splitfin</name>
    <dbReference type="NCBI Taxonomy" id="33524"/>
    <lineage>
        <taxon>Eukaryota</taxon>
        <taxon>Metazoa</taxon>
        <taxon>Chordata</taxon>
        <taxon>Craniata</taxon>
        <taxon>Vertebrata</taxon>
        <taxon>Euteleostomi</taxon>
        <taxon>Actinopterygii</taxon>
        <taxon>Neopterygii</taxon>
        <taxon>Teleostei</taxon>
        <taxon>Neoteleostei</taxon>
        <taxon>Acanthomorphata</taxon>
        <taxon>Ovalentaria</taxon>
        <taxon>Atherinomorphae</taxon>
        <taxon>Cyprinodontiformes</taxon>
        <taxon>Goodeidae</taxon>
        <taxon>Ilyodon</taxon>
    </lineage>
</organism>
<feature type="region of interest" description="Disordered" evidence="1">
    <location>
        <begin position="49"/>
        <end position="80"/>
    </location>
</feature>
<dbReference type="Proteomes" id="UP001482620">
    <property type="component" value="Unassembled WGS sequence"/>
</dbReference>
<evidence type="ECO:0000256" key="1">
    <source>
        <dbReference type="SAM" id="MobiDB-lite"/>
    </source>
</evidence>
<comment type="caution">
    <text evidence="2">The sequence shown here is derived from an EMBL/GenBank/DDBJ whole genome shotgun (WGS) entry which is preliminary data.</text>
</comment>
<name>A0ABV0TF61_9TELE</name>
<sequence>MLSVCYVPAVSFRLYSYLAPACTVVQVKDCRYAAAVLMADYRKLQKKTDDQAVGSPQAPPCGRSCGGRAVAQQRARGRDL</sequence>
<gene>
    <name evidence="2" type="ORF">ILYODFUR_001402</name>
</gene>
<proteinExistence type="predicted"/>
<dbReference type="EMBL" id="JAHRIQ010034816">
    <property type="protein sequence ID" value="MEQ2231529.1"/>
    <property type="molecule type" value="Genomic_DNA"/>
</dbReference>
<protein>
    <submittedName>
        <fullName evidence="2">Uncharacterized protein</fullName>
    </submittedName>
</protein>
<evidence type="ECO:0000313" key="3">
    <source>
        <dbReference type="Proteomes" id="UP001482620"/>
    </source>
</evidence>
<reference evidence="2 3" key="1">
    <citation type="submission" date="2021-06" db="EMBL/GenBank/DDBJ databases">
        <authorList>
            <person name="Palmer J.M."/>
        </authorList>
    </citation>
    <scope>NUCLEOTIDE SEQUENCE [LARGE SCALE GENOMIC DNA]</scope>
    <source>
        <strain evidence="3">if_2019</strain>
        <tissue evidence="2">Muscle</tissue>
    </source>
</reference>
<evidence type="ECO:0000313" key="2">
    <source>
        <dbReference type="EMBL" id="MEQ2231529.1"/>
    </source>
</evidence>
<accession>A0ABV0TF61</accession>
<keyword evidence="3" id="KW-1185">Reference proteome</keyword>